<feature type="transmembrane region" description="Helical" evidence="2">
    <location>
        <begin position="570"/>
        <end position="592"/>
    </location>
</feature>
<evidence type="ECO:0000259" key="3">
    <source>
        <dbReference type="PROSITE" id="PS51711"/>
    </source>
</evidence>
<dbReference type="EMBL" id="JAFVMH010000001">
    <property type="protein sequence ID" value="MBO1323640.1"/>
    <property type="molecule type" value="Genomic_DNA"/>
</dbReference>
<feature type="transmembrane region" description="Helical" evidence="2">
    <location>
        <begin position="469"/>
        <end position="487"/>
    </location>
</feature>
<reference evidence="4" key="1">
    <citation type="submission" date="2021-03" db="EMBL/GenBank/DDBJ databases">
        <title>The complete genome sequence of Acetobacter sp. TBRC 12339.</title>
        <authorList>
            <person name="Charoenyingcharoen P."/>
            <person name="Yukphan P."/>
        </authorList>
    </citation>
    <scope>NUCLEOTIDE SEQUENCE</scope>
    <source>
        <strain evidence="4">TBRC 12339</strain>
    </source>
</reference>
<dbReference type="InterPro" id="IPR050860">
    <property type="entry name" value="FeoB_GTPase"/>
</dbReference>
<dbReference type="InterPro" id="IPR011640">
    <property type="entry name" value="Fe2_transport_prot_B_C"/>
</dbReference>
<keyword evidence="2" id="KW-1133">Transmembrane helix</keyword>
<dbReference type="InterPro" id="IPR011642">
    <property type="entry name" value="Gate_dom"/>
</dbReference>
<evidence type="ECO:0000256" key="2">
    <source>
        <dbReference type="SAM" id="Phobius"/>
    </source>
</evidence>
<feature type="transmembrane region" description="Helical" evidence="2">
    <location>
        <begin position="234"/>
        <end position="260"/>
    </location>
</feature>
<accession>A0A939HJ15</accession>
<dbReference type="Proteomes" id="UP000664073">
    <property type="component" value="Unassembled WGS sequence"/>
</dbReference>
<dbReference type="InterPro" id="IPR030389">
    <property type="entry name" value="G_FEOB_dom"/>
</dbReference>
<comment type="caution">
    <text evidence="4">The sequence shown here is derived from an EMBL/GenBank/DDBJ whole genome shotgun (WGS) entry which is preliminary data.</text>
</comment>
<dbReference type="Pfam" id="PF07670">
    <property type="entry name" value="Gate"/>
    <property type="match status" value="2"/>
</dbReference>
<feature type="transmembrane region" description="Helical" evidence="2">
    <location>
        <begin position="373"/>
        <end position="399"/>
    </location>
</feature>
<protein>
    <recommendedName>
        <fullName evidence="1">Ferrous iron transport protein B</fullName>
    </recommendedName>
</protein>
<dbReference type="PROSITE" id="PS51711">
    <property type="entry name" value="G_FEOB"/>
    <property type="match status" value="1"/>
</dbReference>
<dbReference type="GO" id="GO:0015093">
    <property type="term" value="F:ferrous iron transmembrane transporter activity"/>
    <property type="evidence" value="ECO:0007669"/>
    <property type="project" value="InterPro"/>
</dbReference>
<dbReference type="SUPFAM" id="SSF52540">
    <property type="entry name" value="P-loop containing nucleoside triphosphate hydrolases"/>
    <property type="match status" value="1"/>
</dbReference>
<evidence type="ECO:0000313" key="4">
    <source>
        <dbReference type="EMBL" id="MBO1323640.1"/>
    </source>
</evidence>
<dbReference type="PANTHER" id="PTHR43185">
    <property type="entry name" value="FERROUS IRON TRANSPORT PROTEIN B"/>
    <property type="match status" value="1"/>
</dbReference>
<dbReference type="GO" id="GO:0005525">
    <property type="term" value="F:GTP binding"/>
    <property type="evidence" value="ECO:0007669"/>
    <property type="project" value="InterPro"/>
</dbReference>
<feature type="transmembrane region" description="Helical" evidence="2">
    <location>
        <begin position="295"/>
        <end position="318"/>
    </location>
</feature>
<gene>
    <name evidence="4" type="ORF">J2D77_00525</name>
</gene>
<evidence type="ECO:0000256" key="1">
    <source>
        <dbReference type="ARBA" id="ARBA00031200"/>
    </source>
</evidence>
<feature type="transmembrane region" description="Helical" evidence="2">
    <location>
        <begin position="338"/>
        <end position="361"/>
    </location>
</feature>
<dbReference type="InterPro" id="IPR006073">
    <property type="entry name" value="GTP-bd"/>
</dbReference>
<dbReference type="AlphaFoldDB" id="A0A939HJ15"/>
<feature type="transmembrane region" description="Helical" evidence="2">
    <location>
        <begin position="411"/>
        <end position="433"/>
    </location>
</feature>
<dbReference type="PANTHER" id="PTHR43185:SF1">
    <property type="entry name" value="FE(2+) TRANSPORTER FEOB"/>
    <property type="match status" value="1"/>
</dbReference>
<keyword evidence="2" id="KW-0812">Transmembrane</keyword>
<dbReference type="Gene3D" id="3.40.50.300">
    <property type="entry name" value="P-loop containing nucleotide triphosphate hydrolases"/>
    <property type="match status" value="1"/>
</dbReference>
<dbReference type="Pfam" id="PF07664">
    <property type="entry name" value="FeoB_C"/>
    <property type="match status" value="1"/>
</dbReference>
<keyword evidence="5" id="KW-1185">Reference proteome</keyword>
<organism evidence="4 5">
    <name type="scientific">Acetobacter garciniae</name>
    <dbReference type="NCBI Taxonomy" id="2817435"/>
    <lineage>
        <taxon>Bacteria</taxon>
        <taxon>Pseudomonadati</taxon>
        <taxon>Pseudomonadota</taxon>
        <taxon>Alphaproteobacteria</taxon>
        <taxon>Acetobacterales</taxon>
        <taxon>Acetobacteraceae</taxon>
        <taxon>Acetobacter</taxon>
    </lineage>
</organism>
<keyword evidence="2" id="KW-0472">Membrane</keyword>
<feature type="transmembrane region" description="Helical" evidence="2">
    <location>
        <begin position="604"/>
        <end position="626"/>
    </location>
</feature>
<dbReference type="PRINTS" id="PR00326">
    <property type="entry name" value="GTP1OBG"/>
</dbReference>
<dbReference type="InterPro" id="IPR027417">
    <property type="entry name" value="P-loop_NTPase"/>
</dbReference>
<proteinExistence type="predicted"/>
<feature type="domain" description="FeoB-type G" evidence="3">
    <location>
        <begin position="26"/>
        <end position="194"/>
    </location>
</feature>
<feature type="transmembrane region" description="Helical" evidence="2">
    <location>
        <begin position="266"/>
        <end position="283"/>
    </location>
</feature>
<dbReference type="CDD" id="cd01879">
    <property type="entry name" value="FeoB"/>
    <property type="match status" value="1"/>
</dbReference>
<sequence>MPATPPAGVTTLHGVHNDATGQAGAPLRVALVGNPNCGKTALFNQLTGSRQKVANYAGVTVERKAGRLVTPAGRKVQVLDLPGTYSLTATSPDEAVTRDVCMGRYKGEPAPDLLICVIAATNLRLHLRFVLELKQLGRPMLVVLNMVDTLERQGLSVDVPRLGAELGLPIVTAVGTRRGGAAELLAALDQPLPTPPAPLPPTTDLHAEVHRLLNSCVTRTRTGRKKLEDVLDRWVLHPVWGMAILFVLLFIMFQAVFSWAQPFMDGLQSLMDGFGAFVGSILPEGVLRGLAVDGIIAGAGTVIVFLPQILILFLWILALEESGYLPRAAFMLDRLMASAGLSGRSFIPLLSSFACAVPGIMSTRTIQNPRDRMVTILIAPLMTCSARLPVYALLIGAFIPHRQVLGVFNLQGLVLFALYALGILSALVVARVLKTGEREEHPLLLELPDYRMPSLRNLAQELWQRARIFLSRVGGIIVTLSVIMWALSSYPAPPPGATGPAIDWSLAGRIGHFMLPLFQPIGFNWQICVALIPGLAAREVAVSALGTVYSVGAADTDTAASLMPLLSSQWSLATALSLLVWYVYAPQCFSTLAVIRRETASWRMVWVTALYLFAMAYGAAFITYHITRMLAG</sequence>
<name>A0A939HJ15_9PROT</name>
<evidence type="ECO:0000313" key="5">
    <source>
        <dbReference type="Proteomes" id="UP000664073"/>
    </source>
</evidence>
<dbReference type="RefSeq" id="WP_207844063.1">
    <property type="nucleotide sequence ID" value="NZ_JAFVMH010000001.1"/>
</dbReference>
<dbReference type="Pfam" id="PF02421">
    <property type="entry name" value="FeoB_N"/>
    <property type="match status" value="1"/>
</dbReference>
<dbReference type="GO" id="GO:0005886">
    <property type="term" value="C:plasma membrane"/>
    <property type="evidence" value="ECO:0007669"/>
    <property type="project" value="TreeGrafter"/>
</dbReference>